<dbReference type="GO" id="GO:0051607">
    <property type="term" value="P:defense response to virus"/>
    <property type="evidence" value="ECO:0007669"/>
    <property type="project" value="UniProtKB-KW"/>
</dbReference>
<dbReference type="GO" id="GO:0003723">
    <property type="term" value="F:RNA binding"/>
    <property type="evidence" value="ECO:0007669"/>
    <property type="project" value="InterPro"/>
</dbReference>
<dbReference type="InterPro" id="IPR051083">
    <property type="entry name" value="GrpII_Intron_Splice-Mob/Def"/>
</dbReference>
<evidence type="ECO:0000256" key="8">
    <source>
        <dbReference type="ARBA" id="ARBA00034120"/>
    </source>
</evidence>
<dbReference type="SUPFAM" id="SSF56672">
    <property type="entry name" value="DNA/RNA polymerases"/>
    <property type="match status" value="1"/>
</dbReference>
<dbReference type="Pfam" id="PF08388">
    <property type="entry name" value="GIIM"/>
    <property type="match status" value="1"/>
</dbReference>
<dbReference type="PROSITE" id="PS50878">
    <property type="entry name" value="RT_POL"/>
    <property type="match status" value="1"/>
</dbReference>
<reference evidence="11 12" key="1">
    <citation type="submission" date="2016-11" db="EMBL/GenBank/DDBJ databases">
        <title>Description of two novel members of the family Erysipelotrichaceae: Ileibacterium lipovorans gen. nov., sp. nov. and Dubosiella newyorkensis, gen. nov., sp. nov.</title>
        <authorList>
            <person name="Cox L.M."/>
            <person name="Sohn J."/>
            <person name="Tyrrell K.L."/>
            <person name="Citron D.M."/>
            <person name="Lawson P.A."/>
            <person name="Patel N.B."/>
            <person name="Iizumi T."/>
            <person name="Perez-Perez G.I."/>
            <person name="Goldstein E.J."/>
            <person name="Blaser M.J."/>
        </authorList>
    </citation>
    <scope>NUCLEOTIDE SEQUENCE [LARGE SCALE GENOMIC DNA]</scope>
    <source>
        <strain evidence="11 12">NYU-BL-K8</strain>
    </source>
</reference>
<sequence>MELIEWILADKNLDEAIRNVKRNKGAAGVDGKSVDALDALFQQEGMAIKRAIRTKKYRPDPVRRVYIPKPNGKKRPLGIPTVRDRVIQQATAQVLSLGYEQYFSENSYGFRPNRDCHMAVMKALEYLNEGYDWVVDLDIEKFFDTVNHDKLISILRERINDAPTLNLIRKFLRAGVLEDGLVSANEEGMPQGGPLSPVLSNIYLDKLDKELESRGLRFCRYADDCVIFCKSEMAANRVMKSITSWLERKLKLKVSATKTKVVRPTNASFLGFGFYKNSQSWKCKPLKDRKQRLYDKAKSILCRKRAVARSLASTFKQLNWLIRGWVNYYRIGSMKGFLRNFSMWLRHKIRVVLIKQWKKPRTIYKNLMKLNLLYRCRLSHEDIYKVANSRLGWYRRAGMDVVNYCINVKSFSTPKGDRPALVDPLAYYLK</sequence>
<keyword evidence="7" id="KW-0051">Antiviral defense</keyword>
<organism evidence="11 12">
    <name type="scientific">Faecalibaculum rodentium</name>
    <dbReference type="NCBI Taxonomy" id="1702221"/>
    <lineage>
        <taxon>Bacteria</taxon>
        <taxon>Bacillati</taxon>
        <taxon>Bacillota</taxon>
        <taxon>Erysipelotrichia</taxon>
        <taxon>Erysipelotrichales</taxon>
        <taxon>Erysipelotrichaceae</taxon>
        <taxon>Faecalibaculum</taxon>
    </lineage>
</organism>
<dbReference type="PANTHER" id="PTHR34047:SF8">
    <property type="entry name" value="PROTEIN YKFC"/>
    <property type="match status" value="1"/>
</dbReference>
<accession>A0A1Q9YLU3</accession>
<dbReference type="RefSeq" id="WP_075885028.1">
    <property type="nucleotide sequence ID" value="NZ_CAPBJG010000006.1"/>
</dbReference>
<gene>
    <name evidence="11" type="ORF">BO223_03690</name>
</gene>
<keyword evidence="5" id="KW-0460">Magnesium</keyword>
<evidence type="ECO:0000256" key="6">
    <source>
        <dbReference type="ARBA" id="ARBA00022918"/>
    </source>
</evidence>
<dbReference type="AlphaFoldDB" id="A0A1Q9YLU3"/>
<evidence type="ECO:0000256" key="9">
    <source>
        <dbReference type="ARBA" id="ARBA00048173"/>
    </source>
</evidence>
<comment type="caution">
    <text evidence="11">The sequence shown here is derived from an EMBL/GenBank/DDBJ whole genome shotgun (WGS) entry which is preliminary data.</text>
</comment>
<comment type="catalytic activity">
    <reaction evidence="9">
        <text>DNA(n) + a 2'-deoxyribonucleoside 5'-triphosphate = DNA(n+1) + diphosphate</text>
        <dbReference type="Rhea" id="RHEA:22508"/>
        <dbReference type="Rhea" id="RHEA-COMP:17339"/>
        <dbReference type="Rhea" id="RHEA-COMP:17340"/>
        <dbReference type="ChEBI" id="CHEBI:33019"/>
        <dbReference type="ChEBI" id="CHEBI:61560"/>
        <dbReference type="ChEBI" id="CHEBI:173112"/>
        <dbReference type="EC" id="2.7.7.49"/>
    </reaction>
</comment>
<dbReference type="InterPro" id="IPR030931">
    <property type="entry name" value="Group_II_RT_mat"/>
</dbReference>
<dbReference type="Gene3D" id="3.30.70.270">
    <property type="match status" value="1"/>
</dbReference>
<evidence type="ECO:0000313" key="11">
    <source>
        <dbReference type="EMBL" id="OLU45933.1"/>
    </source>
</evidence>
<dbReference type="PANTHER" id="PTHR34047">
    <property type="entry name" value="NUCLEAR INTRON MATURASE 1, MITOCHONDRIAL-RELATED"/>
    <property type="match status" value="1"/>
</dbReference>
<feature type="domain" description="Reverse transcriptase" evidence="10">
    <location>
        <begin position="48"/>
        <end position="274"/>
    </location>
</feature>
<evidence type="ECO:0000256" key="2">
    <source>
        <dbReference type="ARBA" id="ARBA00022679"/>
    </source>
</evidence>
<dbReference type="GO" id="GO:0046872">
    <property type="term" value="F:metal ion binding"/>
    <property type="evidence" value="ECO:0007669"/>
    <property type="project" value="UniProtKB-KW"/>
</dbReference>
<dbReference type="InterPro" id="IPR000477">
    <property type="entry name" value="RT_dom"/>
</dbReference>
<dbReference type="CDD" id="cd01651">
    <property type="entry name" value="RT_G2_intron"/>
    <property type="match status" value="1"/>
</dbReference>
<evidence type="ECO:0000313" key="12">
    <source>
        <dbReference type="Proteomes" id="UP000186758"/>
    </source>
</evidence>
<evidence type="ECO:0000259" key="10">
    <source>
        <dbReference type="PROSITE" id="PS50878"/>
    </source>
</evidence>
<name>A0A1Q9YLU3_9FIRM</name>
<dbReference type="InterPro" id="IPR043128">
    <property type="entry name" value="Rev_trsase/Diguanyl_cyclase"/>
</dbReference>
<dbReference type="EC" id="2.7.7.49" evidence="1"/>
<proteinExistence type="inferred from homology"/>
<evidence type="ECO:0000256" key="7">
    <source>
        <dbReference type="ARBA" id="ARBA00023118"/>
    </source>
</evidence>
<evidence type="ECO:0000256" key="3">
    <source>
        <dbReference type="ARBA" id="ARBA00022695"/>
    </source>
</evidence>
<dbReference type="InterPro" id="IPR000123">
    <property type="entry name" value="Reverse_transcriptase_msDNA"/>
</dbReference>
<keyword evidence="3" id="KW-0548">Nucleotidyltransferase</keyword>
<evidence type="ECO:0000256" key="4">
    <source>
        <dbReference type="ARBA" id="ARBA00022723"/>
    </source>
</evidence>
<dbReference type="PRINTS" id="PR00866">
    <property type="entry name" value="RNADNAPOLMS"/>
</dbReference>
<keyword evidence="6 11" id="KW-0695">RNA-directed DNA polymerase</keyword>
<evidence type="ECO:0000256" key="5">
    <source>
        <dbReference type="ARBA" id="ARBA00022842"/>
    </source>
</evidence>
<dbReference type="GO" id="GO:0003964">
    <property type="term" value="F:RNA-directed DNA polymerase activity"/>
    <property type="evidence" value="ECO:0007669"/>
    <property type="project" value="UniProtKB-KW"/>
</dbReference>
<keyword evidence="2" id="KW-0808">Transferase</keyword>
<comment type="similarity">
    <text evidence="8">Belongs to the bacterial reverse transcriptase family.</text>
</comment>
<protein>
    <recommendedName>
        <fullName evidence="1">RNA-directed DNA polymerase</fullName>
        <ecNumber evidence="1">2.7.7.49</ecNumber>
    </recommendedName>
</protein>
<keyword evidence="4" id="KW-0479">Metal-binding</keyword>
<dbReference type="EMBL" id="MPJZ01000042">
    <property type="protein sequence ID" value="OLU45933.1"/>
    <property type="molecule type" value="Genomic_DNA"/>
</dbReference>
<dbReference type="InterPro" id="IPR043502">
    <property type="entry name" value="DNA/RNA_pol_sf"/>
</dbReference>
<evidence type="ECO:0000256" key="1">
    <source>
        <dbReference type="ARBA" id="ARBA00012493"/>
    </source>
</evidence>
<dbReference type="Proteomes" id="UP000186758">
    <property type="component" value="Unassembled WGS sequence"/>
</dbReference>
<dbReference type="InterPro" id="IPR013597">
    <property type="entry name" value="Mat_intron_G2"/>
</dbReference>
<dbReference type="Pfam" id="PF00078">
    <property type="entry name" value="RVT_1"/>
    <property type="match status" value="1"/>
</dbReference>
<dbReference type="NCBIfam" id="TIGR04416">
    <property type="entry name" value="group_II_RT_mat"/>
    <property type="match status" value="1"/>
</dbReference>